<evidence type="ECO:0000313" key="1">
    <source>
        <dbReference type="EMBL" id="KWT91693.1"/>
    </source>
</evidence>
<sequence length="146" mass="16454">MARQVFGSFEDLIELASKFVDQQNGKWDHTAWLEFLSNIQKKGFYLSNDMQSYLGSMLESMKKLYTTISSTAELQSTLLGISENTITFIKKTQGTWDHTGWESFIKDLQKRGLSLTEEATTYLGGVLEAAKELYTFPIKGSGDGDK</sequence>
<organism evidence="1 2">
    <name type="scientific">Candidatus Magnetominusculus xianensis</name>
    <dbReference type="NCBI Taxonomy" id="1748249"/>
    <lineage>
        <taxon>Bacteria</taxon>
        <taxon>Pseudomonadati</taxon>
        <taxon>Nitrospirota</taxon>
        <taxon>Nitrospiria</taxon>
        <taxon>Nitrospirales</taxon>
        <taxon>Nitrospiraceae</taxon>
        <taxon>Candidatus Magnetominusculus</taxon>
    </lineage>
</organism>
<protein>
    <submittedName>
        <fullName evidence="1">Uncharacterized protein</fullName>
    </submittedName>
</protein>
<gene>
    <name evidence="1" type="ORF">ASN18_0811</name>
</gene>
<name>A0ABR5SIZ9_9BACT</name>
<evidence type="ECO:0000313" key="2">
    <source>
        <dbReference type="Proteomes" id="UP000060487"/>
    </source>
</evidence>
<dbReference type="Proteomes" id="UP000060487">
    <property type="component" value="Unassembled WGS sequence"/>
</dbReference>
<proteinExistence type="predicted"/>
<reference evidence="1 2" key="1">
    <citation type="submission" date="2015-11" db="EMBL/GenBank/DDBJ databases">
        <authorList>
            <person name="Lin W."/>
        </authorList>
    </citation>
    <scope>NUCLEOTIDE SEQUENCE [LARGE SCALE GENOMIC DNA]</scope>
    <source>
        <strain evidence="1 2">HCH-1</strain>
    </source>
</reference>
<accession>A0ABR5SIZ9</accession>
<keyword evidence="2" id="KW-1185">Reference proteome</keyword>
<dbReference type="EMBL" id="LNQR01000030">
    <property type="protein sequence ID" value="KWT91693.1"/>
    <property type="molecule type" value="Genomic_DNA"/>
</dbReference>
<comment type="caution">
    <text evidence="1">The sequence shown here is derived from an EMBL/GenBank/DDBJ whole genome shotgun (WGS) entry which is preliminary data.</text>
</comment>
<dbReference type="RefSeq" id="WP_085051336.1">
    <property type="nucleotide sequence ID" value="NZ_LNQR01000030.1"/>
</dbReference>